<organism evidence="7 8">
    <name type="scientific">Halteria grandinella</name>
    <dbReference type="NCBI Taxonomy" id="5974"/>
    <lineage>
        <taxon>Eukaryota</taxon>
        <taxon>Sar</taxon>
        <taxon>Alveolata</taxon>
        <taxon>Ciliophora</taxon>
        <taxon>Intramacronucleata</taxon>
        <taxon>Spirotrichea</taxon>
        <taxon>Stichotrichia</taxon>
        <taxon>Sporadotrichida</taxon>
        <taxon>Halteriidae</taxon>
        <taxon>Halteria</taxon>
    </lineage>
</organism>
<gene>
    <name evidence="7" type="ORF">FGO68_gene15957</name>
</gene>
<dbReference type="GO" id="GO:0005737">
    <property type="term" value="C:cytoplasm"/>
    <property type="evidence" value="ECO:0007669"/>
    <property type="project" value="TreeGrafter"/>
</dbReference>
<keyword evidence="3" id="KW-0032">Aminotransferase</keyword>
<proteinExistence type="inferred from homology"/>
<evidence type="ECO:0000256" key="4">
    <source>
        <dbReference type="ARBA" id="ARBA00022679"/>
    </source>
</evidence>
<dbReference type="AlphaFoldDB" id="A0A8J8NQV3"/>
<dbReference type="PANTHER" id="PTHR43807:SF20">
    <property type="entry name" value="FI04487P"/>
    <property type="match status" value="1"/>
</dbReference>
<comment type="similarity">
    <text evidence="2">Belongs to the class-I pyridoxal-phosphate-dependent aminotransferase family.</text>
</comment>
<dbReference type="CDD" id="cd00609">
    <property type="entry name" value="AAT_like"/>
    <property type="match status" value="1"/>
</dbReference>
<keyword evidence="5" id="KW-0663">Pyridoxal phosphate</keyword>
<evidence type="ECO:0000256" key="5">
    <source>
        <dbReference type="ARBA" id="ARBA00022898"/>
    </source>
</evidence>
<dbReference type="EMBL" id="RRYP01010164">
    <property type="protein sequence ID" value="TNV78565.1"/>
    <property type="molecule type" value="Genomic_DNA"/>
</dbReference>
<dbReference type="GO" id="GO:0030170">
    <property type="term" value="F:pyridoxal phosphate binding"/>
    <property type="evidence" value="ECO:0007669"/>
    <property type="project" value="InterPro"/>
</dbReference>
<dbReference type="OrthoDB" id="2414662at2759"/>
<evidence type="ECO:0000256" key="2">
    <source>
        <dbReference type="ARBA" id="ARBA00007441"/>
    </source>
</evidence>
<comment type="cofactor">
    <cofactor evidence="1">
        <name>pyridoxal 5'-phosphate</name>
        <dbReference type="ChEBI" id="CHEBI:597326"/>
    </cofactor>
</comment>
<dbReference type="PANTHER" id="PTHR43807">
    <property type="entry name" value="FI04487P"/>
    <property type="match status" value="1"/>
</dbReference>
<evidence type="ECO:0000256" key="1">
    <source>
        <dbReference type="ARBA" id="ARBA00001933"/>
    </source>
</evidence>
<dbReference type="Gene3D" id="3.90.1150.10">
    <property type="entry name" value="Aspartate Aminotransferase, domain 1"/>
    <property type="match status" value="1"/>
</dbReference>
<dbReference type="InterPro" id="IPR015424">
    <property type="entry name" value="PyrdxlP-dep_Trfase"/>
</dbReference>
<dbReference type="GO" id="GO:0016212">
    <property type="term" value="F:kynurenine-oxoglutarate transaminase activity"/>
    <property type="evidence" value="ECO:0007669"/>
    <property type="project" value="TreeGrafter"/>
</dbReference>
<name>A0A8J8NQV3_HALGN</name>
<protein>
    <recommendedName>
        <fullName evidence="6">Aminotransferase class I/classII large domain-containing protein</fullName>
    </recommendedName>
</protein>
<dbReference type="InterPro" id="IPR015421">
    <property type="entry name" value="PyrdxlP-dep_Trfase_major"/>
</dbReference>
<dbReference type="FunFam" id="3.40.640.10:FF:000024">
    <property type="entry name" value="Kynurenine--oxoglutarate transaminase 3"/>
    <property type="match status" value="1"/>
</dbReference>
<comment type="caution">
    <text evidence="7">The sequence shown here is derived from an EMBL/GenBank/DDBJ whole genome shotgun (WGS) entry which is preliminary data.</text>
</comment>
<dbReference type="Pfam" id="PF00155">
    <property type="entry name" value="Aminotran_1_2"/>
    <property type="match status" value="1"/>
</dbReference>
<evidence type="ECO:0000313" key="8">
    <source>
        <dbReference type="Proteomes" id="UP000785679"/>
    </source>
</evidence>
<keyword evidence="8" id="KW-1185">Reference proteome</keyword>
<reference evidence="7" key="1">
    <citation type="submission" date="2019-06" db="EMBL/GenBank/DDBJ databases">
        <authorList>
            <person name="Zheng W."/>
        </authorList>
    </citation>
    <scope>NUCLEOTIDE SEQUENCE</scope>
    <source>
        <strain evidence="7">QDHG01</strain>
    </source>
</reference>
<dbReference type="SUPFAM" id="SSF53383">
    <property type="entry name" value="PLP-dependent transferases"/>
    <property type="match status" value="1"/>
</dbReference>
<dbReference type="InterPro" id="IPR015422">
    <property type="entry name" value="PyrdxlP-dep_Trfase_small"/>
</dbReference>
<dbReference type="InterPro" id="IPR004839">
    <property type="entry name" value="Aminotransferase_I/II_large"/>
</dbReference>
<dbReference type="Gene3D" id="3.40.640.10">
    <property type="entry name" value="Type I PLP-dependent aspartate aminotransferase-like (Major domain)"/>
    <property type="match status" value="1"/>
</dbReference>
<keyword evidence="4" id="KW-0808">Transferase</keyword>
<sequence length="444" mass="50142">METTKRTFPLRIDDNVAIWTEFKELTLRYNCLSLGEGAPGHNPPQFLVDNLVKAIEEGHNQYSRVMGIPELNKKIADVYGKKLGRDINWMTEIFVSAGANSAINSIILAIIDPKGGDEVVVFEPCFPQYQDHVQMANARYVPVPLDYKEGKWSFSKETFRAALNERTKILILNNAHNPTGKLFTLEELTTISTILKDFPNIIVLSDDVYEYLTYDGKHSIMFASLPETFNKTISVFSGGKLFSATGWKVGWAIGPADIINAASVISTTTIYCVNAPAQVAMGRCLGDVIETQGFKEEGVSYVQHTRKEFEIVRDFMIEELQRAPIDLELTPLPCESGFFVMVDISKAISKIPTRFLESHDYEILEEGQTPVSKNRVFIEGRVPFDLAFCRWMAVERGVIMMPNSLFYNKESPYRIDTLVRLSICKGYELSVRAVQRIKGKQKTE</sequence>
<feature type="domain" description="Aminotransferase class I/classII large" evidence="6">
    <location>
        <begin position="30"/>
        <end position="416"/>
    </location>
</feature>
<evidence type="ECO:0000313" key="7">
    <source>
        <dbReference type="EMBL" id="TNV78565.1"/>
    </source>
</evidence>
<evidence type="ECO:0000259" key="6">
    <source>
        <dbReference type="Pfam" id="PF00155"/>
    </source>
</evidence>
<evidence type="ECO:0000256" key="3">
    <source>
        <dbReference type="ARBA" id="ARBA00022576"/>
    </source>
</evidence>
<dbReference type="Proteomes" id="UP000785679">
    <property type="component" value="Unassembled WGS sequence"/>
</dbReference>
<accession>A0A8J8NQV3</accession>
<dbReference type="InterPro" id="IPR051326">
    <property type="entry name" value="Kynurenine-oxoglutarate_AT"/>
</dbReference>